<dbReference type="PANTHER" id="PTHR43353:SF11">
    <property type="entry name" value="SUCCINATE SEMIALDEHYDE DEHYDROGENASE (EUROFUNG)"/>
    <property type="match status" value="1"/>
</dbReference>
<dbReference type="Gene3D" id="3.40.309.10">
    <property type="entry name" value="Aldehyde Dehydrogenase, Chain A, domain 2"/>
    <property type="match status" value="1"/>
</dbReference>
<dbReference type="InterPro" id="IPR016163">
    <property type="entry name" value="Ald_DH_C"/>
</dbReference>
<dbReference type="Gene3D" id="3.40.605.10">
    <property type="entry name" value="Aldehyde Dehydrogenase, Chain A, domain 1"/>
    <property type="match status" value="1"/>
</dbReference>
<dbReference type="OrthoDB" id="1925334at2759"/>
<dbReference type="InterPro" id="IPR016161">
    <property type="entry name" value="Ald_DH/histidinol_DH"/>
</dbReference>
<dbReference type="PROSITE" id="PS00557">
    <property type="entry name" value="FMN_HYDROXY_ACID_DH_1"/>
    <property type="match status" value="1"/>
</dbReference>
<evidence type="ECO:0000256" key="1">
    <source>
        <dbReference type="ARBA" id="ARBA00001917"/>
    </source>
</evidence>
<comment type="similarity">
    <text evidence="3 9">Belongs to the aldehyde dehydrogenase family.</text>
</comment>
<dbReference type="PROSITE" id="PS51349">
    <property type="entry name" value="FMN_HYDROXY_ACID_DH_2"/>
    <property type="match status" value="1"/>
</dbReference>
<dbReference type="PROSITE" id="PS00687">
    <property type="entry name" value="ALDEHYDE_DEHYDR_GLU"/>
    <property type="match status" value="1"/>
</dbReference>
<evidence type="ECO:0000259" key="10">
    <source>
        <dbReference type="PROSITE" id="PS51349"/>
    </source>
</evidence>
<dbReference type="EMBL" id="LCWF01000102">
    <property type="protein sequence ID" value="KKY20023.1"/>
    <property type="molecule type" value="Genomic_DNA"/>
</dbReference>
<dbReference type="FunFam" id="3.20.20.70:FF:000056">
    <property type="entry name" value="hydroxyacid oxidase 2"/>
    <property type="match status" value="1"/>
</dbReference>
<dbReference type="GO" id="GO:0009450">
    <property type="term" value="P:gamma-aminobutyric acid catabolic process"/>
    <property type="evidence" value="ECO:0007669"/>
    <property type="project" value="TreeGrafter"/>
</dbReference>
<dbReference type="PANTHER" id="PTHR43353">
    <property type="entry name" value="SUCCINATE-SEMIALDEHYDE DEHYDROGENASE, MITOCHONDRIAL"/>
    <property type="match status" value="1"/>
</dbReference>
<dbReference type="InterPro" id="IPR015590">
    <property type="entry name" value="Aldehyde_DH_dom"/>
</dbReference>
<accession>A0A0G2G8L0</accession>
<comment type="caution">
    <text evidence="11">The sequence shown here is derived from an EMBL/GenBank/DDBJ whole genome shotgun (WGS) entry which is preliminary data.</text>
</comment>
<dbReference type="InterPro" id="IPR029510">
    <property type="entry name" value="Ald_DH_CS_GLU"/>
</dbReference>
<dbReference type="Proteomes" id="UP000053317">
    <property type="component" value="Unassembled WGS sequence"/>
</dbReference>
<evidence type="ECO:0000313" key="12">
    <source>
        <dbReference type="Proteomes" id="UP000053317"/>
    </source>
</evidence>
<evidence type="ECO:0000256" key="3">
    <source>
        <dbReference type="ARBA" id="ARBA00009986"/>
    </source>
</evidence>
<evidence type="ECO:0000256" key="9">
    <source>
        <dbReference type="RuleBase" id="RU003345"/>
    </source>
</evidence>
<dbReference type="GO" id="GO:0004777">
    <property type="term" value="F:succinate-semialdehyde dehydrogenase (NAD+) activity"/>
    <property type="evidence" value="ECO:0007669"/>
    <property type="project" value="TreeGrafter"/>
</dbReference>
<keyword evidence="4 9" id="KW-0560">Oxidoreductase</keyword>
<reference evidence="11 12" key="1">
    <citation type="submission" date="2015-05" db="EMBL/GenBank/DDBJ databases">
        <title>Distinctive expansion of gene families associated with plant cell wall degradation and secondary metabolism in the genomes of grapevine trunk pathogens.</title>
        <authorList>
            <person name="Lawrence D.P."/>
            <person name="Travadon R."/>
            <person name="Rolshausen P.E."/>
            <person name="Baumgartner K."/>
        </authorList>
    </citation>
    <scope>NUCLEOTIDE SEQUENCE [LARGE SCALE GENOMIC DNA]</scope>
    <source>
        <strain evidence="11">UCRPC4</strain>
    </source>
</reference>
<comment type="similarity">
    <text evidence="5">Belongs to the FMN-dependent alpha-hydroxy acid dehydrogenase family.</text>
</comment>
<dbReference type="CDD" id="cd02809">
    <property type="entry name" value="alpha_hydroxyacid_oxid_FMN"/>
    <property type="match status" value="1"/>
</dbReference>
<proteinExistence type="inferred from homology"/>
<dbReference type="SUPFAM" id="SSF53720">
    <property type="entry name" value="ALDH-like"/>
    <property type="match status" value="1"/>
</dbReference>
<dbReference type="InterPro" id="IPR000262">
    <property type="entry name" value="FMN-dep_DH"/>
</dbReference>
<evidence type="ECO:0000256" key="2">
    <source>
        <dbReference type="ARBA" id="ARBA00005176"/>
    </source>
</evidence>
<dbReference type="AlphaFoldDB" id="A0A0G2G8L0"/>
<dbReference type="SUPFAM" id="SSF51395">
    <property type="entry name" value="FMN-linked oxidoreductases"/>
    <property type="match status" value="1"/>
</dbReference>
<dbReference type="InterPro" id="IPR037396">
    <property type="entry name" value="FMN_HAD"/>
</dbReference>
<feature type="domain" description="FMN hydroxy acid dehydrogenase" evidence="10">
    <location>
        <begin position="357"/>
        <end position="731"/>
    </location>
</feature>
<comment type="cofactor">
    <cofactor evidence="1">
        <name>FMN</name>
        <dbReference type="ChEBI" id="CHEBI:58210"/>
    </cofactor>
</comment>
<evidence type="ECO:0000313" key="11">
    <source>
        <dbReference type="EMBL" id="KKY20023.1"/>
    </source>
</evidence>
<protein>
    <recommendedName>
        <fullName evidence="6">Oxidase FUB9</fullName>
    </recommendedName>
    <alternativeName>
        <fullName evidence="7">Fusaric acid biosynthesis protein 9</fullName>
    </alternativeName>
</protein>
<evidence type="ECO:0000256" key="7">
    <source>
        <dbReference type="ARBA" id="ARBA00083297"/>
    </source>
</evidence>
<name>A0A0G2G8L0_PHACM</name>
<dbReference type="InterPro" id="IPR050740">
    <property type="entry name" value="Aldehyde_DH_Superfamily"/>
</dbReference>
<dbReference type="GO" id="GO:0005737">
    <property type="term" value="C:cytoplasm"/>
    <property type="evidence" value="ECO:0007669"/>
    <property type="project" value="TreeGrafter"/>
</dbReference>
<dbReference type="InterPro" id="IPR013785">
    <property type="entry name" value="Aldolase_TIM"/>
</dbReference>
<organism evidence="11 12">
    <name type="scientific">Phaeomoniella chlamydospora</name>
    <name type="common">Phaeoacremonium chlamydosporum</name>
    <dbReference type="NCBI Taxonomy" id="158046"/>
    <lineage>
        <taxon>Eukaryota</taxon>
        <taxon>Fungi</taxon>
        <taxon>Dikarya</taxon>
        <taxon>Ascomycota</taxon>
        <taxon>Pezizomycotina</taxon>
        <taxon>Eurotiomycetes</taxon>
        <taxon>Chaetothyriomycetidae</taxon>
        <taxon>Phaeomoniellales</taxon>
        <taxon>Phaeomoniellaceae</taxon>
        <taxon>Phaeomoniella</taxon>
    </lineage>
</organism>
<evidence type="ECO:0000256" key="4">
    <source>
        <dbReference type="ARBA" id="ARBA00023002"/>
    </source>
</evidence>
<evidence type="ECO:0000256" key="6">
    <source>
        <dbReference type="ARBA" id="ARBA00073420"/>
    </source>
</evidence>
<reference evidence="11 12" key="2">
    <citation type="submission" date="2015-05" db="EMBL/GenBank/DDBJ databases">
        <authorList>
            <person name="Morales-Cruz A."/>
            <person name="Amrine K.C."/>
            <person name="Cantu D."/>
        </authorList>
    </citation>
    <scope>NUCLEOTIDE SEQUENCE [LARGE SCALE GENOMIC DNA]</scope>
    <source>
        <strain evidence="11">UCRPC4</strain>
    </source>
</reference>
<sequence>MMARKVAPALGAGCTCVIKSAGETPFSANALAKLGEEAGVPKGVINIVTALENTAEIGLTLCSSEIVRKISFTGSTRVGKLLMKQSSDTLKKLSLELGGNAAFIIYDDADLQEAVTGVLASKFKVSGQTCVSANRIFVQDKVYDKFCGLLKEAVSKLKVGHGFDKSTTQGPLTAENSIAKVTEHVDDAVKKGATVVVGGEQLTSLGPNFFAPTILAGMRDEMKIAHEETFGPVAGLFKFSTEEEVIARANNTDVGLAGYVYTRDIGRSTRSYETLQAGMVAINSGVVSDAASPFGGVKHSGFGREGSKYGILDYMEMKTVIMGGIDVKFEPVALRIAMAQNKNHRESRPSVNASEAGQRNDPITISEITEVARGCMKKEVWDYYACGTDDQIALRENIEAFDRLKILPRVFRDVSTVDTSTTILGKKYPIPIGIAPSAMQKLAGGEGELDVSRAASELGVNMTLSSQSTTSLEDVMACRSKNEGAFCPGYWFQIYLTADLERSVPLIKRAEEAGYQALVLTVDTPVLGNRINERKTPLVLPANLYLANIEKHKQVPTERKPSFNRRLMDARTASEASNVISQAGGSMHSSSLTWESTVPFLRRTTSLKIILKGIMSPSDAIVVSNHGGRQLDSAPSTIEVLPSIATAVRGRIPVILDGGIRRGSDVFKALALGADFVLVGRPVLWGLAYDGQQGVERVLQILERELARTMALAGVSRVVDVNGELVGVRREGYGFGIAKL</sequence>
<dbReference type="Pfam" id="PF01070">
    <property type="entry name" value="FMN_dh"/>
    <property type="match status" value="1"/>
</dbReference>
<dbReference type="InterPro" id="IPR012133">
    <property type="entry name" value="Alpha-hydoxy_acid_DH_FMN"/>
</dbReference>
<feature type="active site" evidence="8">
    <location>
        <position position="96"/>
    </location>
</feature>
<evidence type="ECO:0000256" key="8">
    <source>
        <dbReference type="PROSITE-ProRule" id="PRU10007"/>
    </source>
</evidence>
<dbReference type="InterPro" id="IPR008259">
    <property type="entry name" value="FMN_hydac_DH_AS"/>
</dbReference>
<evidence type="ECO:0000256" key="5">
    <source>
        <dbReference type="ARBA" id="ARBA00024042"/>
    </source>
</evidence>
<dbReference type="GO" id="GO:0010181">
    <property type="term" value="F:FMN binding"/>
    <property type="evidence" value="ECO:0007669"/>
    <property type="project" value="InterPro"/>
</dbReference>
<dbReference type="Pfam" id="PF00171">
    <property type="entry name" value="Aldedh"/>
    <property type="match status" value="1"/>
</dbReference>
<keyword evidence="12" id="KW-1185">Reference proteome</keyword>
<gene>
    <name evidence="11" type="ORF">UCRPC4_g04288</name>
</gene>
<comment type="pathway">
    <text evidence="2">Amino-acid degradation; 4-aminobutanoate degradation.</text>
</comment>
<dbReference type="Gene3D" id="3.20.20.70">
    <property type="entry name" value="Aldolase class I"/>
    <property type="match status" value="1"/>
</dbReference>
<dbReference type="InterPro" id="IPR016162">
    <property type="entry name" value="Ald_DH_N"/>
</dbReference>
<dbReference type="FunFam" id="3.40.309.10:FF:000004">
    <property type="entry name" value="Succinate-semialdehyde dehydrogenase I"/>
    <property type="match status" value="1"/>
</dbReference>